<dbReference type="EMBL" id="CP025198">
    <property type="protein sequence ID" value="AXE38328.1"/>
    <property type="molecule type" value="Genomic_DNA"/>
</dbReference>
<evidence type="ECO:0000259" key="1">
    <source>
        <dbReference type="Pfam" id="PF01636"/>
    </source>
</evidence>
<keyword evidence="3" id="KW-1185">Reference proteome</keyword>
<dbReference type="InterPro" id="IPR002575">
    <property type="entry name" value="Aminoglycoside_PTrfase"/>
</dbReference>
<name>A0A344UST0_9ACTN</name>
<gene>
    <name evidence="2" type="primary">aacA-aphD</name>
    <name evidence="2" type="ORF">JS278_01148</name>
</gene>
<dbReference type="Gene3D" id="3.90.1200.10">
    <property type="match status" value="1"/>
</dbReference>
<reference evidence="2 3" key="1">
    <citation type="submission" date="2017-12" db="EMBL/GenBank/DDBJ databases">
        <title>The whole genome sequence of the Acidipropionibacterium virtanenii sp. nov. type strain JS278.</title>
        <authorList>
            <person name="Laine P."/>
            <person name="Deptula P."/>
            <person name="Varmanen P."/>
            <person name="Auvinen P."/>
        </authorList>
    </citation>
    <scope>NUCLEOTIDE SEQUENCE [LARGE SCALE GENOMIC DNA]</scope>
    <source>
        <strain evidence="2 3">JS278</strain>
    </source>
</reference>
<dbReference type="RefSeq" id="WP_114044352.1">
    <property type="nucleotide sequence ID" value="NZ_CP025198.1"/>
</dbReference>
<accession>A0A344UST0</accession>
<dbReference type="PANTHER" id="PTHR21310">
    <property type="entry name" value="AMINOGLYCOSIDE PHOSPHOTRANSFERASE-RELATED-RELATED"/>
    <property type="match status" value="1"/>
</dbReference>
<dbReference type="InterPro" id="IPR051678">
    <property type="entry name" value="AGP_Transferase"/>
</dbReference>
<sequence>MTFRTPVPDALQQELRAALPDADVTGAVFLDEGISSRAYRVLAGDSSWIVRVPNDYPQPWRWGGGRAFEVPWLRHLASLGLPVPRDALSLDDPASGLPRVLITREIGGRPMAGPPPDTGPIVGELASFLRTVHAVPPSTARRLGLPERSQLDALAQAFQRVAPILPRGDADRVCEMLGRLEALEPAPVAVHGDFRGDHWFVDDACHLIGVIDFGDSALSDPAIDFARFTYQFGSSFRDELIRAYGAGDESLRERAILYEALEPLIELDGADEVEWWDRSEALAALRRGIDVS</sequence>
<protein>
    <submittedName>
        <fullName evidence="2">Bifunctional AAC/APH</fullName>
    </submittedName>
</protein>
<dbReference type="KEGG" id="acij:JS278_01148"/>
<dbReference type="OrthoDB" id="3806873at2"/>
<evidence type="ECO:0000313" key="2">
    <source>
        <dbReference type="EMBL" id="AXE38328.1"/>
    </source>
</evidence>
<evidence type="ECO:0000313" key="3">
    <source>
        <dbReference type="Proteomes" id="UP000251995"/>
    </source>
</evidence>
<dbReference type="Proteomes" id="UP000251995">
    <property type="component" value="Chromosome"/>
</dbReference>
<feature type="domain" description="Aminoglycoside phosphotransferase" evidence="1">
    <location>
        <begin position="29"/>
        <end position="252"/>
    </location>
</feature>
<proteinExistence type="predicted"/>
<dbReference type="AlphaFoldDB" id="A0A344UST0"/>
<dbReference type="Pfam" id="PF01636">
    <property type="entry name" value="APH"/>
    <property type="match status" value="1"/>
</dbReference>
<dbReference type="SUPFAM" id="SSF56112">
    <property type="entry name" value="Protein kinase-like (PK-like)"/>
    <property type="match status" value="1"/>
</dbReference>
<organism evidence="2 3">
    <name type="scientific">Acidipropionibacterium virtanenii</name>
    <dbReference type="NCBI Taxonomy" id="2057246"/>
    <lineage>
        <taxon>Bacteria</taxon>
        <taxon>Bacillati</taxon>
        <taxon>Actinomycetota</taxon>
        <taxon>Actinomycetes</taxon>
        <taxon>Propionibacteriales</taxon>
        <taxon>Propionibacteriaceae</taxon>
        <taxon>Acidipropionibacterium</taxon>
    </lineage>
</organism>
<dbReference type="InterPro" id="IPR011009">
    <property type="entry name" value="Kinase-like_dom_sf"/>
</dbReference>